<dbReference type="GO" id="GO:0015079">
    <property type="term" value="F:potassium ion transmembrane transporter activity"/>
    <property type="evidence" value="ECO:0007669"/>
    <property type="project" value="InterPro"/>
</dbReference>
<dbReference type="PANTHER" id="PTHR30540:SF95">
    <property type="entry name" value="POTASSIUM TRANSPORTER 10"/>
    <property type="match status" value="1"/>
</dbReference>
<dbReference type="PANTHER" id="PTHR30540">
    <property type="entry name" value="OSMOTIC STRESS POTASSIUM TRANSPORTER"/>
    <property type="match status" value="1"/>
</dbReference>
<name>A0AAN9LML6_CANGL</name>
<dbReference type="InterPro" id="IPR003855">
    <property type="entry name" value="K+_transporter"/>
</dbReference>
<keyword evidence="2" id="KW-1185">Reference proteome</keyword>
<reference evidence="1 2" key="1">
    <citation type="submission" date="2024-01" db="EMBL/GenBank/DDBJ databases">
        <title>The genomes of 5 underutilized Papilionoideae crops provide insights into root nodulation and disease resistanc.</title>
        <authorList>
            <person name="Jiang F."/>
        </authorList>
    </citation>
    <scope>NUCLEOTIDE SEQUENCE [LARGE SCALE GENOMIC DNA]</scope>
    <source>
        <strain evidence="1">LVBAO_FW01</strain>
        <tissue evidence="1">Leaves</tissue>
    </source>
</reference>
<gene>
    <name evidence="1" type="ORF">VNO77_19361</name>
</gene>
<proteinExistence type="predicted"/>
<dbReference type="EMBL" id="JAYMYQ010000004">
    <property type="protein sequence ID" value="KAK7338731.1"/>
    <property type="molecule type" value="Genomic_DNA"/>
</dbReference>
<evidence type="ECO:0000313" key="2">
    <source>
        <dbReference type="Proteomes" id="UP001367508"/>
    </source>
</evidence>
<accession>A0AAN9LML6</accession>
<evidence type="ECO:0000313" key="1">
    <source>
        <dbReference type="EMBL" id="KAK7338731.1"/>
    </source>
</evidence>
<dbReference type="Proteomes" id="UP001367508">
    <property type="component" value="Unassembled WGS sequence"/>
</dbReference>
<sequence>MTRYELEMHSKVPMAWIFGLGPSSGLVRVPGIRLVYTELAKEEQSLVKRIGPKNFHIFRCVARYGYKDLHKKDDDFENKLFDNLFTFVRLESMMEGCSDSDAYNLYGQHTEQSRDGFLSNNTNMVSSDMDLTMSSINLIVLVRSPPYVNITLKSFGQVSSHTEVDELEILNNCRDAEVIHILGNTVVMVTSHKDPINVFEPVTPKFSLSFLSYFLELHDLLGGMIPLLTSHLKPSCMELLSTLRSIYMGFHNIHENLALLIQIYCFINGTAME</sequence>
<dbReference type="GO" id="GO:0016020">
    <property type="term" value="C:membrane"/>
    <property type="evidence" value="ECO:0007669"/>
    <property type="project" value="InterPro"/>
</dbReference>
<protein>
    <submittedName>
        <fullName evidence="1">Uncharacterized protein</fullName>
    </submittedName>
</protein>
<organism evidence="1 2">
    <name type="scientific">Canavalia gladiata</name>
    <name type="common">Sword bean</name>
    <name type="synonym">Dolichos gladiatus</name>
    <dbReference type="NCBI Taxonomy" id="3824"/>
    <lineage>
        <taxon>Eukaryota</taxon>
        <taxon>Viridiplantae</taxon>
        <taxon>Streptophyta</taxon>
        <taxon>Embryophyta</taxon>
        <taxon>Tracheophyta</taxon>
        <taxon>Spermatophyta</taxon>
        <taxon>Magnoliopsida</taxon>
        <taxon>eudicotyledons</taxon>
        <taxon>Gunneridae</taxon>
        <taxon>Pentapetalae</taxon>
        <taxon>rosids</taxon>
        <taxon>fabids</taxon>
        <taxon>Fabales</taxon>
        <taxon>Fabaceae</taxon>
        <taxon>Papilionoideae</taxon>
        <taxon>50 kb inversion clade</taxon>
        <taxon>NPAAA clade</taxon>
        <taxon>indigoferoid/millettioid clade</taxon>
        <taxon>Phaseoleae</taxon>
        <taxon>Canavalia</taxon>
    </lineage>
</organism>
<dbReference type="AlphaFoldDB" id="A0AAN9LML6"/>
<comment type="caution">
    <text evidence="1">The sequence shown here is derived from an EMBL/GenBank/DDBJ whole genome shotgun (WGS) entry which is preliminary data.</text>
</comment>